<evidence type="ECO:0000256" key="1">
    <source>
        <dbReference type="ARBA" id="ARBA00002919"/>
    </source>
</evidence>
<reference evidence="14 15" key="1">
    <citation type="submission" date="2021-03" db="EMBL/GenBank/DDBJ databases">
        <authorList>
            <person name="Grouzdev D.S."/>
        </authorList>
    </citation>
    <scope>NUCLEOTIDE SEQUENCE [LARGE SCALE GENOMIC DNA]</scope>
    <source>
        <strain evidence="14 15">M50-1</strain>
    </source>
</reference>
<dbReference type="InterPro" id="IPR003710">
    <property type="entry name" value="ApbA"/>
</dbReference>
<feature type="domain" description="Ketopantoate reductase C-terminal" evidence="13">
    <location>
        <begin position="177"/>
        <end position="318"/>
    </location>
</feature>
<keyword evidence="6 11" id="KW-0566">Pantothenate biosynthesis</keyword>
<evidence type="ECO:0000256" key="11">
    <source>
        <dbReference type="RuleBase" id="RU362068"/>
    </source>
</evidence>
<evidence type="ECO:0000256" key="2">
    <source>
        <dbReference type="ARBA" id="ARBA00004994"/>
    </source>
</evidence>
<feature type="domain" description="Ketopantoate reductase N-terminal" evidence="12">
    <location>
        <begin position="3"/>
        <end position="146"/>
    </location>
</feature>
<name>A0ABS4DEJ5_9CHLR</name>
<comment type="catalytic activity">
    <reaction evidence="10 11">
        <text>(R)-pantoate + NADP(+) = 2-dehydropantoate + NADPH + H(+)</text>
        <dbReference type="Rhea" id="RHEA:16233"/>
        <dbReference type="ChEBI" id="CHEBI:11561"/>
        <dbReference type="ChEBI" id="CHEBI:15378"/>
        <dbReference type="ChEBI" id="CHEBI:15980"/>
        <dbReference type="ChEBI" id="CHEBI:57783"/>
        <dbReference type="ChEBI" id="CHEBI:58349"/>
        <dbReference type="EC" id="1.1.1.169"/>
    </reaction>
</comment>
<comment type="similarity">
    <text evidence="3 11">Belongs to the ketopantoate reductase family.</text>
</comment>
<keyword evidence="7 11" id="KW-0521">NADP</keyword>
<evidence type="ECO:0000256" key="7">
    <source>
        <dbReference type="ARBA" id="ARBA00022857"/>
    </source>
</evidence>
<dbReference type="NCBIfam" id="TIGR00745">
    <property type="entry name" value="apbA_panE"/>
    <property type="match status" value="1"/>
</dbReference>
<dbReference type="EMBL" id="SIJK02000045">
    <property type="protein sequence ID" value="MBP1467870.1"/>
    <property type="molecule type" value="Genomic_DNA"/>
</dbReference>
<organism evidence="14 15">
    <name type="scientific">Candidatus Chloroploca mongolica</name>
    <dbReference type="NCBI Taxonomy" id="2528176"/>
    <lineage>
        <taxon>Bacteria</taxon>
        <taxon>Bacillati</taxon>
        <taxon>Chloroflexota</taxon>
        <taxon>Chloroflexia</taxon>
        <taxon>Chloroflexales</taxon>
        <taxon>Chloroflexineae</taxon>
        <taxon>Oscillochloridaceae</taxon>
        <taxon>Candidatus Chloroploca</taxon>
    </lineage>
</organism>
<evidence type="ECO:0000256" key="8">
    <source>
        <dbReference type="ARBA" id="ARBA00023002"/>
    </source>
</evidence>
<dbReference type="PANTHER" id="PTHR43765">
    <property type="entry name" value="2-DEHYDROPANTOATE 2-REDUCTASE-RELATED"/>
    <property type="match status" value="1"/>
</dbReference>
<dbReference type="EC" id="1.1.1.169" evidence="4 11"/>
<evidence type="ECO:0000256" key="5">
    <source>
        <dbReference type="ARBA" id="ARBA00019465"/>
    </source>
</evidence>
<comment type="function">
    <text evidence="1 11">Catalyzes the NADPH-dependent reduction of ketopantoate into pantoic acid.</text>
</comment>
<proteinExistence type="inferred from homology"/>
<dbReference type="Proteomes" id="UP001193081">
    <property type="component" value="Unassembled WGS sequence"/>
</dbReference>
<dbReference type="InterPro" id="IPR013752">
    <property type="entry name" value="KPA_reductase"/>
</dbReference>
<evidence type="ECO:0000313" key="15">
    <source>
        <dbReference type="Proteomes" id="UP001193081"/>
    </source>
</evidence>
<accession>A0ABS4DEJ5</accession>
<dbReference type="Pfam" id="PF08546">
    <property type="entry name" value="ApbA_C"/>
    <property type="match status" value="1"/>
</dbReference>
<dbReference type="InterPro" id="IPR036291">
    <property type="entry name" value="NAD(P)-bd_dom_sf"/>
</dbReference>
<evidence type="ECO:0000313" key="14">
    <source>
        <dbReference type="EMBL" id="MBP1467870.1"/>
    </source>
</evidence>
<evidence type="ECO:0000256" key="4">
    <source>
        <dbReference type="ARBA" id="ARBA00013014"/>
    </source>
</evidence>
<keyword evidence="8 11" id="KW-0560">Oxidoreductase</keyword>
<dbReference type="PANTHER" id="PTHR43765:SF2">
    <property type="entry name" value="2-DEHYDROPANTOATE 2-REDUCTASE"/>
    <property type="match status" value="1"/>
</dbReference>
<protein>
    <recommendedName>
        <fullName evidence="5 11">2-dehydropantoate 2-reductase</fullName>
        <ecNumber evidence="4 11">1.1.1.169</ecNumber>
    </recommendedName>
    <alternativeName>
        <fullName evidence="9 11">Ketopantoate reductase</fullName>
    </alternativeName>
</protein>
<dbReference type="SUPFAM" id="SSF48179">
    <property type="entry name" value="6-phosphogluconate dehydrogenase C-terminal domain-like"/>
    <property type="match status" value="1"/>
</dbReference>
<keyword evidence="15" id="KW-1185">Reference proteome</keyword>
<comment type="pathway">
    <text evidence="2 11">Cofactor biosynthesis; (R)-pantothenate biosynthesis; (R)-pantoate from 3-methyl-2-oxobutanoate: step 2/2.</text>
</comment>
<evidence type="ECO:0000256" key="6">
    <source>
        <dbReference type="ARBA" id="ARBA00022655"/>
    </source>
</evidence>
<dbReference type="InterPro" id="IPR050838">
    <property type="entry name" value="Ketopantoate_reductase"/>
</dbReference>
<dbReference type="InterPro" id="IPR013332">
    <property type="entry name" value="KPR_N"/>
</dbReference>
<dbReference type="Gene3D" id="3.40.50.720">
    <property type="entry name" value="NAD(P)-binding Rossmann-like Domain"/>
    <property type="match status" value="1"/>
</dbReference>
<evidence type="ECO:0000256" key="9">
    <source>
        <dbReference type="ARBA" id="ARBA00032024"/>
    </source>
</evidence>
<gene>
    <name evidence="14" type="ORF">EYB53_019295</name>
</gene>
<sequence length="343" mass="36504">MAIVIVGGGAIGLQVAGRLALSGSECAVLARSQTVAALLDQGLSITLEGETRRVRVDAAEATDDLLAPYQMPELAIVCVKGYDTSGVIPTLRALKPGRILTLQNGIGNEELLAEAFGQQQIIAGSITTSVELPAPTEVVVTKAGGIGLAGMTPATRVNRWAEIFTQADFPVELHPDYRSMKWSKALLNMLGNAQAAILDMPVPEIYANSRLVQVDLTVAYETLAVMGKLGIHPVNLPGYPAATIARFAPFIPGPILRILMRRMVGGGRGGKDPSLLRDLRAGRTRSEGEQLYGAVAAAATTTGMSVPVTAGLWRILGAIVRGERPWQEFRRQPERLLAELGLR</sequence>
<dbReference type="InterPro" id="IPR008927">
    <property type="entry name" value="6-PGluconate_DH-like_C_sf"/>
</dbReference>
<dbReference type="Gene3D" id="1.10.1040.10">
    <property type="entry name" value="N-(1-d-carboxylethyl)-l-norvaline Dehydrogenase, domain 2"/>
    <property type="match status" value="1"/>
</dbReference>
<dbReference type="InterPro" id="IPR013328">
    <property type="entry name" value="6PGD_dom2"/>
</dbReference>
<comment type="caution">
    <text evidence="14">The sequence shown here is derived from an EMBL/GenBank/DDBJ whole genome shotgun (WGS) entry which is preliminary data.</text>
</comment>
<dbReference type="Pfam" id="PF02558">
    <property type="entry name" value="ApbA"/>
    <property type="match status" value="1"/>
</dbReference>
<evidence type="ECO:0000256" key="10">
    <source>
        <dbReference type="ARBA" id="ARBA00048793"/>
    </source>
</evidence>
<evidence type="ECO:0000259" key="12">
    <source>
        <dbReference type="Pfam" id="PF02558"/>
    </source>
</evidence>
<dbReference type="RefSeq" id="WP_135480031.1">
    <property type="nucleotide sequence ID" value="NZ_SIJK02000045.1"/>
</dbReference>
<evidence type="ECO:0000256" key="3">
    <source>
        <dbReference type="ARBA" id="ARBA00007870"/>
    </source>
</evidence>
<dbReference type="SUPFAM" id="SSF51735">
    <property type="entry name" value="NAD(P)-binding Rossmann-fold domains"/>
    <property type="match status" value="1"/>
</dbReference>
<evidence type="ECO:0000259" key="13">
    <source>
        <dbReference type="Pfam" id="PF08546"/>
    </source>
</evidence>